<dbReference type="InterPro" id="IPR001131">
    <property type="entry name" value="Peptidase_M24B_aminopep-P_CS"/>
</dbReference>
<comment type="similarity">
    <text evidence="1">Belongs to the peptidase M24B family.</text>
</comment>
<evidence type="ECO:0000256" key="2">
    <source>
        <dbReference type="ARBA" id="ARBA00022723"/>
    </source>
</evidence>
<dbReference type="GO" id="GO:0008235">
    <property type="term" value="F:metalloexopeptidase activity"/>
    <property type="evidence" value="ECO:0007669"/>
    <property type="project" value="UniProtKB-ARBA"/>
</dbReference>
<dbReference type="CDD" id="cd01092">
    <property type="entry name" value="APP-like"/>
    <property type="match status" value="1"/>
</dbReference>
<dbReference type="InterPro" id="IPR000994">
    <property type="entry name" value="Pept_M24"/>
</dbReference>
<dbReference type="Gene3D" id="3.40.350.10">
    <property type="entry name" value="Creatinase/prolidase N-terminal domain"/>
    <property type="match status" value="1"/>
</dbReference>
<keyword evidence="7" id="KW-1185">Reference proteome</keyword>
<keyword evidence="3" id="KW-0378">Hydrolase</keyword>
<dbReference type="InterPro" id="IPR036005">
    <property type="entry name" value="Creatinase/aminopeptidase-like"/>
</dbReference>
<dbReference type="Pfam" id="PF00557">
    <property type="entry name" value="Peptidase_M24"/>
    <property type="match status" value="1"/>
</dbReference>
<dbReference type="AlphaFoldDB" id="A0AA42DR72"/>
<evidence type="ECO:0000259" key="5">
    <source>
        <dbReference type="Pfam" id="PF01321"/>
    </source>
</evidence>
<dbReference type="PRINTS" id="PR00599">
    <property type="entry name" value="MAPEPTIDASE"/>
</dbReference>
<proteinExistence type="inferred from homology"/>
<dbReference type="PANTHER" id="PTHR46112">
    <property type="entry name" value="AMINOPEPTIDASE"/>
    <property type="match status" value="1"/>
</dbReference>
<evidence type="ECO:0000256" key="3">
    <source>
        <dbReference type="ARBA" id="ARBA00022801"/>
    </source>
</evidence>
<sequence>MDQRLQKLRAQMAALKLESMMVANLTNIRYISGFAGSNALLLVTTEKQYLITDFRYIEQATGQCPNFEIVNQEQKGTLGKAMEIAEHDGIKNIGFESDYTNYSTYVEYEKYNHFTFVPTKDVVENLRQIKDAEEIKKLEEAERIGDLAFSKIISLITMEYKNGLTETDIALELERIMRMNGASGTSFSSIVAAGAKSSLCHAVPGRETLNVGDFVVMDFGCRYEGYCSDMTRTIVIGKPNEKHQKIYQTVLKAQLAALDAIKPGLKGKEVDAIARNIIKDAGYGEYFGHGLGHSVGLDIHENPRFSSAEEKVIEPGMVLTVEPGIYVPGFGGVRIEDMVVVTKTGIKNLTHSPKELIVIE</sequence>
<comment type="caution">
    <text evidence="6">The sequence shown here is derived from an EMBL/GenBank/DDBJ whole genome shotgun (WGS) entry which is preliminary data.</text>
</comment>
<dbReference type="SUPFAM" id="SSF53092">
    <property type="entry name" value="Creatinase/prolidase N-terminal domain"/>
    <property type="match status" value="1"/>
</dbReference>
<gene>
    <name evidence="6" type="ORF">PBV87_20100</name>
</gene>
<protein>
    <submittedName>
        <fullName evidence="6">Xaa-Pro peptidase family protein</fullName>
    </submittedName>
</protein>
<evidence type="ECO:0000313" key="6">
    <source>
        <dbReference type="EMBL" id="MDA3733778.1"/>
    </source>
</evidence>
<feature type="domain" description="Creatinase N-terminal" evidence="5">
    <location>
        <begin position="4"/>
        <end position="129"/>
    </location>
</feature>
<evidence type="ECO:0000259" key="4">
    <source>
        <dbReference type="Pfam" id="PF00557"/>
    </source>
</evidence>
<dbReference type="RefSeq" id="WP_271013492.1">
    <property type="nucleotide sequence ID" value="NZ_JAQIFT010000068.1"/>
</dbReference>
<dbReference type="PROSITE" id="PS00491">
    <property type="entry name" value="PROLINE_PEPTIDASE"/>
    <property type="match status" value="1"/>
</dbReference>
<evidence type="ECO:0000313" key="7">
    <source>
        <dbReference type="Proteomes" id="UP001169242"/>
    </source>
</evidence>
<reference evidence="6" key="1">
    <citation type="journal article" date="2023" name="Int. J. Syst. Evol. Microbiol.">
        <title>&lt;i&gt;Holtiella tumoricola&lt;/i&gt; gen. nov. sp. nov., isolated from a human clinical sample.</title>
        <authorList>
            <person name="Allen-Vercoe E."/>
            <person name="Daigneault M.C."/>
            <person name="Vancuren S.J."/>
            <person name="Cochrane K."/>
            <person name="O'Neal L.L."/>
            <person name="Sankaranarayanan K."/>
            <person name="Lawson P.A."/>
        </authorList>
    </citation>
    <scope>NUCLEOTIDE SEQUENCE</scope>
    <source>
        <strain evidence="6">CC70A</strain>
    </source>
</reference>
<dbReference type="FunFam" id="3.90.230.10:FF:000014">
    <property type="entry name" value="Aminopeptidase P family protein"/>
    <property type="match status" value="1"/>
</dbReference>
<dbReference type="InterPro" id="IPR001714">
    <property type="entry name" value="Pept_M24_MAP"/>
</dbReference>
<dbReference type="Gene3D" id="3.90.230.10">
    <property type="entry name" value="Creatinase/methionine aminopeptidase superfamily"/>
    <property type="match status" value="1"/>
</dbReference>
<accession>A0AA42DR72</accession>
<dbReference type="EMBL" id="JAQIFT010000068">
    <property type="protein sequence ID" value="MDA3733778.1"/>
    <property type="molecule type" value="Genomic_DNA"/>
</dbReference>
<name>A0AA42DR72_9FIRM</name>
<dbReference type="InterPro" id="IPR000587">
    <property type="entry name" value="Creatinase_N"/>
</dbReference>
<dbReference type="Pfam" id="PF01321">
    <property type="entry name" value="Creatinase_N"/>
    <property type="match status" value="1"/>
</dbReference>
<evidence type="ECO:0000256" key="1">
    <source>
        <dbReference type="ARBA" id="ARBA00008766"/>
    </source>
</evidence>
<dbReference type="Proteomes" id="UP001169242">
    <property type="component" value="Unassembled WGS sequence"/>
</dbReference>
<organism evidence="6 7">
    <name type="scientific">Holtiella tumoricola</name>
    <dbReference type="NCBI Taxonomy" id="3018743"/>
    <lineage>
        <taxon>Bacteria</taxon>
        <taxon>Bacillati</taxon>
        <taxon>Bacillota</taxon>
        <taxon>Clostridia</taxon>
        <taxon>Lachnospirales</taxon>
        <taxon>Cellulosilyticaceae</taxon>
        <taxon>Holtiella</taxon>
    </lineage>
</organism>
<dbReference type="GO" id="GO:0046872">
    <property type="term" value="F:metal ion binding"/>
    <property type="evidence" value="ECO:0007669"/>
    <property type="project" value="UniProtKB-KW"/>
</dbReference>
<feature type="domain" description="Peptidase M24" evidence="4">
    <location>
        <begin position="137"/>
        <end position="343"/>
    </location>
</feature>
<dbReference type="InterPro" id="IPR029149">
    <property type="entry name" value="Creatin/AminoP/Spt16_N"/>
</dbReference>
<dbReference type="SUPFAM" id="SSF55920">
    <property type="entry name" value="Creatinase/aminopeptidase"/>
    <property type="match status" value="1"/>
</dbReference>
<dbReference type="InterPro" id="IPR050659">
    <property type="entry name" value="Peptidase_M24B"/>
</dbReference>
<keyword evidence="2" id="KW-0479">Metal-binding</keyword>
<dbReference type="GO" id="GO:0004177">
    <property type="term" value="F:aminopeptidase activity"/>
    <property type="evidence" value="ECO:0007669"/>
    <property type="project" value="UniProtKB-ARBA"/>
</dbReference>
<dbReference type="PANTHER" id="PTHR46112:SF3">
    <property type="entry name" value="AMINOPEPTIDASE YPDF"/>
    <property type="match status" value="1"/>
</dbReference>